<dbReference type="Proteomes" id="UP000235672">
    <property type="component" value="Unassembled WGS sequence"/>
</dbReference>
<dbReference type="OrthoDB" id="5417887at2759"/>
<dbReference type="STRING" id="1745343.A0A2J6PRW8"/>
<dbReference type="InterPro" id="IPR052337">
    <property type="entry name" value="SAT4-like"/>
</dbReference>
<evidence type="ECO:0000256" key="6">
    <source>
        <dbReference type="SAM" id="MobiDB-lite"/>
    </source>
</evidence>
<feature type="transmembrane region" description="Helical" evidence="7">
    <location>
        <begin position="119"/>
        <end position="141"/>
    </location>
</feature>
<feature type="region of interest" description="Disordered" evidence="6">
    <location>
        <begin position="262"/>
        <end position="303"/>
    </location>
</feature>
<feature type="domain" description="Rhodopsin" evidence="8">
    <location>
        <begin position="27"/>
        <end position="244"/>
    </location>
</feature>
<dbReference type="Pfam" id="PF20684">
    <property type="entry name" value="Fung_rhodopsin"/>
    <property type="match status" value="1"/>
</dbReference>
<feature type="transmembrane region" description="Helical" evidence="7">
    <location>
        <begin position="12"/>
        <end position="31"/>
    </location>
</feature>
<keyword evidence="2 7" id="KW-0812">Transmembrane</keyword>
<evidence type="ECO:0000256" key="7">
    <source>
        <dbReference type="SAM" id="Phobius"/>
    </source>
</evidence>
<evidence type="ECO:0000256" key="2">
    <source>
        <dbReference type="ARBA" id="ARBA00022692"/>
    </source>
</evidence>
<comment type="similarity">
    <text evidence="5">Belongs to the SAT4 family.</text>
</comment>
<protein>
    <recommendedName>
        <fullName evidence="8">Rhodopsin domain-containing protein</fullName>
    </recommendedName>
</protein>
<organism evidence="9 10">
    <name type="scientific">Hyaloscypha hepaticicola</name>
    <dbReference type="NCBI Taxonomy" id="2082293"/>
    <lineage>
        <taxon>Eukaryota</taxon>
        <taxon>Fungi</taxon>
        <taxon>Dikarya</taxon>
        <taxon>Ascomycota</taxon>
        <taxon>Pezizomycotina</taxon>
        <taxon>Leotiomycetes</taxon>
        <taxon>Helotiales</taxon>
        <taxon>Hyaloscyphaceae</taxon>
        <taxon>Hyaloscypha</taxon>
    </lineage>
</organism>
<keyword evidence="10" id="KW-1185">Reference proteome</keyword>
<dbReference type="EMBL" id="KZ613503">
    <property type="protein sequence ID" value="PMD16741.1"/>
    <property type="molecule type" value="Genomic_DNA"/>
</dbReference>
<comment type="subcellular location">
    <subcellularLocation>
        <location evidence="1">Membrane</location>
        <topology evidence="1">Multi-pass membrane protein</topology>
    </subcellularLocation>
</comment>
<evidence type="ECO:0000256" key="3">
    <source>
        <dbReference type="ARBA" id="ARBA00022989"/>
    </source>
</evidence>
<keyword evidence="4 7" id="KW-0472">Membrane</keyword>
<dbReference type="GO" id="GO:0016020">
    <property type="term" value="C:membrane"/>
    <property type="evidence" value="ECO:0007669"/>
    <property type="project" value="UniProtKB-SubCell"/>
</dbReference>
<accession>A0A2J6PRW8</accession>
<name>A0A2J6PRW8_9HELO</name>
<dbReference type="PANTHER" id="PTHR33048:SF42">
    <property type="entry name" value="INTEGRAL MEMBRANE PROTEIN"/>
    <property type="match status" value="1"/>
</dbReference>
<feature type="transmembrane region" description="Helical" evidence="7">
    <location>
        <begin position="147"/>
        <end position="169"/>
    </location>
</feature>
<evidence type="ECO:0000259" key="8">
    <source>
        <dbReference type="Pfam" id="PF20684"/>
    </source>
</evidence>
<dbReference type="PANTHER" id="PTHR33048">
    <property type="entry name" value="PTH11-LIKE INTEGRAL MEMBRANE PROTEIN (AFU_ORTHOLOGUE AFUA_5G11245)"/>
    <property type="match status" value="1"/>
</dbReference>
<feature type="compositionally biased region" description="Polar residues" evidence="6">
    <location>
        <begin position="268"/>
        <end position="292"/>
    </location>
</feature>
<dbReference type="AlphaFoldDB" id="A0A2J6PRW8"/>
<feature type="transmembrane region" description="Helical" evidence="7">
    <location>
        <begin position="43"/>
        <end position="69"/>
    </location>
</feature>
<evidence type="ECO:0000256" key="4">
    <source>
        <dbReference type="ARBA" id="ARBA00023136"/>
    </source>
</evidence>
<proteinExistence type="inferred from homology"/>
<evidence type="ECO:0000313" key="9">
    <source>
        <dbReference type="EMBL" id="PMD16741.1"/>
    </source>
</evidence>
<feature type="transmembrane region" description="Helical" evidence="7">
    <location>
        <begin position="89"/>
        <end position="112"/>
    </location>
</feature>
<feature type="transmembrane region" description="Helical" evidence="7">
    <location>
        <begin position="219"/>
        <end position="243"/>
    </location>
</feature>
<sequence>MAVETHGPLLVGVSWVLVTISCIFLSLRIYCKRVRSRGLWWDDVALISAWVCLCVDTCLLSVTTSLGFGRHLKDIDPKVLPCIGLLGNFSDLFVILAAMLSKISFALTLLRISELRMRLVLYFIIITVFLALGTSAVLAWIQCAPIAGIVFGVYSGCMDILLALLPWKMIWKSQIKKKEKVAIALAMSMGVFSGATAIMKSVYIPQMGNEDFSYIGAPLILWGQAEPSVCILAASIPFLRVLLRDTSGNYFQSSNWVGDTGGLKLTNGPRSRTTTAITSAGRTQRTNSIGSTTDDDGRGILGNKSELSVEEKGIMKATEVAVEYHYGNDLDGHEEFGFELRKIGN</sequence>
<evidence type="ECO:0000313" key="10">
    <source>
        <dbReference type="Proteomes" id="UP000235672"/>
    </source>
</evidence>
<keyword evidence="3 7" id="KW-1133">Transmembrane helix</keyword>
<reference evidence="9 10" key="1">
    <citation type="submission" date="2016-05" db="EMBL/GenBank/DDBJ databases">
        <title>A degradative enzymes factory behind the ericoid mycorrhizal symbiosis.</title>
        <authorList>
            <consortium name="DOE Joint Genome Institute"/>
            <person name="Martino E."/>
            <person name="Morin E."/>
            <person name="Grelet G."/>
            <person name="Kuo A."/>
            <person name="Kohler A."/>
            <person name="Daghino S."/>
            <person name="Barry K."/>
            <person name="Choi C."/>
            <person name="Cichocki N."/>
            <person name="Clum A."/>
            <person name="Copeland A."/>
            <person name="Hainaut M."/>
            <person name="Haridas S."/>
            <person name="Labutti K."/>
            <person name="Lindquist E."/>
            <person name="Lipzen A."/>
            <person name="Khouja H.-R."/>
            <person name="Murat C."/>
            <person name="Ohm R."/>
            <person name="Olson A."/>
            <person name="Spatafora J."/>
            <person name="Veneault-Fourrey C."/>
            <person name="Henrissat B."/>
            <person name="Grigoriev I."/>
            <person name="Martin F."/>
            <person name="Perotto S."/>
        </authorList>
    </citation>
    <scope>NUCLEOTIDE SEQUENCE [LARGE SCALE GENOMIC DNA]</scope>
    <source>
        <strain evidence="9 10">UAMH 7357</strain>
    </source>
</reference>
<feature type="transmembrane region" description="Helical" evidence="7">
    <location>
        <begin position="181"/>
        <end position="199"/>
    </location>
</feature>
<evidence type="ECO:0000256" key="5">
    <source>
        <dbReference type="ARBA" id="ARBA00038359"/>
    </source>
</evidence>
<evidence type="ECO:0000256" key="1">
    <source>
        <dbReference type="ARBA" id="ARBA00004141"/>
    </source>
</evidence>
<dbReference type="InterPro" id="IPR049326">
    <property type="entry name" value="Rhodopsin_dom_fungi"/>
</dbReference>
<gene>
    <name evidence="9" type="ORF">NA56DRAFT_752720</name>
</gene>